<sequence>MLFRKERLIVEVDGRRAHQDFEADRARLNALTVAGYTVLRFTWRQLVHEPGSVLEQIRAMLRRAGS</sequence>
<keyword evidence="3" id="KW-1185">Reference proteome</keyword>
<dbReference type="Gene3D" id="3.40.960.10">
    <property type="entry name" value="VSR Endonuclease"/>
    <property type="match status" value="1"/>
</dbReference>
<dbReference type="EMBL" id="BAABBA010000004">
    <property type="protein sequence ID" value="GAA4286704.1"/>
    <property type="molecule type" value="Genomic_DNA"/>
</dbReference>
<comment type="caution">
    <text evidence="2">The sequence shown here is derived from an EMBL/GenBank/DDBJ whole genome shotgun (WGS) entry which is preliminary data.</text>
</comment>
<gene>
    <name evidence="2" type="ORF">GCM10022262_10630</name>
</gene>
<accession>A0ABP8ERU1</accession>
<dbReference type="InterPro" id="IPR011335">
    <property type="entry name" value="Restrct_endonuc-II-like"/>
</dbReference>
<dbReference type="InterPro" id="IPR007569">
    <property type="entry name" value="DUF559"/>
</dbReference>
<evidence type="ECO:0000313" key="2">
    <source>
        <dbReference type="EMBL" id="GAA4286704.1"/>
    </source>
</evidence>
<proteinExistence type="predicted"/>
<organism evidence="2 3">
    <name type="scientific">Georgenia daeguensis</name>
    <dbReference type="NCBI Taxonomy" id="908355"/>
    <lineage>
        <taxon>Bacteria</taxon>
        <taxon>Bacillati</taxon>
        <taxon>Actinomycetota</taxon>
        <taxon>Actinomycetes</taxon>
        <taxon>Micrococcales</taxon>
        <taxon>Bogoriellaceae</taxon>
        <taxon>Georgenia</taxon>
    </lineage>
</organism>
<evidence type="ECO:0000313" key="3">
    <source>
        <dbReference type="Proteomes" id="UP001499841"/>
    </source>
</evidence>
<dbReference type="Pfam" id="PF04480">
    <property type="entry name" value="DUF559"/>
    <property type="match status" value="1"/>
</dbReference>
<protein>
    <recommendedName>
        <fullName evidence="1">DUF559 domain-containing protein</fullName>
    </recommendedName>
</protein>
<evidence type="ECO:0000259" key="1">
    <source>
        <dbReference type="Pfam" id="PF04480"/>
    </source>
</evidence>
<name>A0ABP8ERU1_9MICO</name>
<dbReference type="SUPFAM" id="SSF52980">
    <property type="entry name" value="Restriction endonuclease-like"/>
    <property type="match status" value="1"/>
</dbReference>
<feature type="domain" description="DUF559" evidence="1">
    <location>
        <begin position="4"/>
        <end position="61"/>
    </location>
</feature>
<dbReference type="Proteomes" id="UP001499841">
    <property type="component" value="Unassembled WGS sequence"/>
</dbReference>
<reference evidence="3" key="1">
    <citation type="journal article" date="2019" name="Int. J. Syst. Evol. Microbiol.">
        <title>The Global Catalogue of Microorganisms (GCM) 10K type strain sequencing project: providing services to taxonomists for standard genome sequencing and annotation.</title>
        <authorList>
            <consortium name="The Broad Institute Genomics Platform"/>
            <consortium name="The Broad Institute Genome Sequencing Center for Infectious Disease"/>
            <person name="Wu L."/>
            <person name="Ma J."/>
        </authorList>
    </citation>
    <scope>NUCLEOTIDE SEQUENCE [LARGE SCALE GENOMIC DNA]</scope>
    <source>
        <strain evidence="3">JCM 17459</strain>
    </source>
</reference>